<keyword evidence="2" id="KW-0812">Transmembrane</keyword>
<reference evidence="3 4" key="1">
    <citation type="submission" date="2024-03" db="EMBL/GenBank/DDBJ databases">
        <title>Draft genome sequence of Pseudonocardia nematodicida JCM 31783.</title>
        <authorList>
            <person name="Butdee W."/>
            <person name="Duangmal K."/>
        </authorList>
    </citation>
    <scope>NUCLEOTIDE SEQUENCE [LARGE SCALE GENOMIC DNA]</scope>
    <source>
        <strain evidence="3 4">JCM 31783</strain>
    </source>
</reference>
<dbReference type="EMBL" id="JBEDNQ010000003">
    <property type="protein sequence ID" value="MEQ3550420.1"/>
    <property type="molecule type" value="Genomic_DNA"/>
</dbReference>
<evidence type="ECO:0000256" key="1">
    <source>
        <dbReference type="SAM" id="MobiDB-lite"/>
    </source>
</evidence>
<dbReference type="Proteomes" id="UP001494902">
    <property type="component" value="Unassembled WGS sequence"/>
</dbReference>
<organism evidence="3 4">
    <name type="scientific">Pseudonocardia nematodicida</name>
    <dbReference type="NCBI Taxonomy" id="1206997"/>
    <lineage>
        <taxon>Bacteria</taxon>
        <taxon>Bacillati</taxon>
        <taxon>Actinomycetota</taxon>
        <taxon>Actinomycetes</taxon>
        <taxon>Pseudonocardiales</taxon>
        <taxon>Pseudonocardiaceae</taxon>
        <taxon>Pseudonocardia</taxon>
    </lineage>
</organism>
<evidence type="ECO:0000313" key="3">
    <source>
        <dbReference type="EMBL" id="MEQ3550420.1"/>
    </source>
</evidence>
<feature type="transmembrane region" description="Helical" evidence="2">
    <location>
        <begin position="173"/>
        <end position="190"/>
    </location>
</feature>
<proteinExistence type="predicted"/>
<keyword evidence="2" id="KW-0472">Membrane</keyword>
<feature type="region of interest" description="Disordered" evidence="1">
    <location>
        <begin position="1"/>
        <end position="80"/>
    </location>
</feature>
<feature type="transmembrane region" description="Helical" evidence="2">
    <location>
        <begin position="196"/>
        <end position="215"/>
    </location>
</feature>
<sequence length="232" mass="24308">MSSESGHHGPQYYRPGPSSGHYPQYPQNPYPTGGGPTPGAGRPAGFGPDPQQQVGQWQQGWAPPAGGAPAGLGQTGTAPVPRPRQVVTSLILLLTSTVPFVFMGIQAMFMTINQALLNDAGIPRSQLAQVEAAGITMDQLTQLFRVMGGVFVVLALVYAVVAVVAFRGRPAARLVLAILTAVYGLPLLLLMAASPLALFAVAVLALAGVGVWLLYSQPAREWYAARKVAGRV</sequence>
<name>A0ABV1K7F8_9PSEU</name>
<keyword evidence="2" id="KW-1133">Transmembrane helix</keyword>
<feature type="compositionally biased region" description="Low complexity" evidence="1">
    <location>
        <begin position="45"/>
        <end position="67"/>
    </location>
</feature>
<evidence type="ECO:0000256" key="2">
    <source>
        <dbReference type="SAM" id="Phobius"/>
    </source>
</evidence>
<protein>
    <submittedName>
        <fullName evidence="3">Uncharacterized protein</fullName>
    </submittedName>
</protein>
<comment type="caution">
    <text evidence="3">The sequence shown here is derived from an EMBL/GenBank/DDBJ whole genome shotgun (WGS) entry which is preliminary data.</text>
</comment>
<feature type="transmembrane region" description="Helical" evidence="2">
    <location>
        <begin position="90"/>
        <end position="109"/>
    </location>
</feature>
<keyword evidence="4" id="KW-1185">Reference proteome</keyword>
<evidence type="ECO:0000313" key="4">
    <source>
        <dbReference type="Proteomes" id="UP001494902"/>
    </source>
</evidence>
<feature type="transmembrane region" description="Helical" evidence="2">
    <location>
        <begin position="146"/>
        <end position="166"/>
    </location>
</feature>
<dbReference type="RefSeq" id="WP_349297507.1">
    <property type="nucleotide sequence ID" value="NZ_JBEDNQ010000003.1"/>
</dbReference>
<gene>
    <name evidence="3" type="ORF">WIS52_08050</name>
</gene>
<accession>A0ABV1K7F8</accession>
<feature type="compositionally biased region" description="Gly residues" evidence="1">
    <location>
        <begin position="32"/>
        <end position="44"/>
    </location>
</feature>